<keyword evidence="2" id="KW-0812">Transmembrane</keyword>
<evidence type="ECO:0000256" key="2">
    <source>
        <dbReference type="ARBA" id="ARBA00022692"/>
    </source>
</evidence>
<name>A0A081CMU9_PSEA2</name>
<comment type="subcellular location">
    <subcellularLocation>
        <location evidence="1">Membrane</location>
        <topology evidence="1">Multi-pass membrane protein</topology>
    </subcellularLocation>
</comment>
<dbReference type="Proteomes" id="UP000053758">
    <property type="component" value="Unassembled WGS sequence"/>
</dbReference>
<gene>
    <name evidence="5" type="ORF">PAN0_031c6225</name>
</gene>
<keyword evidence="4" id="KW-0472">Membrane</keyword>
<dbReference type="Pfam" id="PF02535">
    <property type="entry name" value="Zip"/>
    <property type="match status" value="1"/>
</dbReference>
<protein>
    <submittedName>
        <fullName evidence="5">High-affinity zinc transporter of the plasma membrane</fullName>
    </submittedName>
</protein>
<dbReference type="GeneID" id="26307041"/>
<dbReference type="AlphaFoldDB" id="A0A081CMU9"/>
<dbReference type="InterPro" id="IPR003689">
    <property type="entry name" value="ZIP"/>
</dbReference>
<dbReference type="HOGENOM" id="CLU_027089_5_0_1"/>
<keyword evidence="3" id="KW-1133">Transmembrane helix</keyword>
<evidence type="ECO:0000256" key="1">
    <source>
        <dbReference type="ARBA" id="ARBA00004141"/>
    </source>
</evidence>
<reference evidence="6" key="1">
    <citation type="journal article" date="2014" name="Genome Announc.">
        <title>Draft Genome Sequence of the Yeast Pseudozyma antarctica Type Strain JCM10317, a Producer of the Glycolipid Biosurfactants, Mannosylerythritol Lipids.</title>
        <authorList>
            <person name="Saika A."/>
            <person name="Koike H."/>
            <person name="Hori T."/>
            <person name="Fukuoka T."/>
            <person name="Sato S."/>
            <person name="Habe H."/>
            <person name="Kitamoto D."/>
            <person name="Morita T."/>
        </authorList>
    </citation>
    <scope>NUCLEOTIDE SEQUENCE [LARGE SCALE GENOMIC DNA]</scope>
    <source>
        <strain evidence="6">JCM 10317</strain>
    </source>
</reference>
<dbReference type="PANTHER" id="PTHR11040:SF44">
    <property type="entry name" value="PROTEIN ZNTC-RELATED"/>
    <property type="match status" value="1"/>
</dbReference>
<sequence length="487" mass="51472">MVRFSKIGSQVAVVCAAVLVVRTGAQSITTAVTVSGTPTTTVIAPSPTGRGLCDFHIDHWDCDASQPEATASATQSAAAIEPSPVGQLCELHVDHWHCDSPTATAANAAAEPSPTGQGACHLHGDHWHCENESADEHEGHDHSEDSHAGHNHGGSHAGHNHGPSAEYGCGLAPPAPYDMSLHIASIFILLAASAFGAYLPILLYSKTGAKRWGLWANEFFFICRHFGTGVILSTVFVHLLSHALIYWSNECIGELTYEAPAPAIAMAAVWLVWVIDFFLLRSLRNRSGSARTCTHEIEDAVDTKETSSAGSVEGEERFGGLTYAQAKVAEWDVFAIEAGIIFHSILIGVTLGVATGSGFVALLIAIVFHQTFEGLALGSRLSLLVWRGVGTKLLMATMYVLTTPVGIAIGIGVRETFNGNNSTTLIVLGTLYSVSAGILLYTALVELLSGDFIHNQQMQRASLARAIAAVTAVTIGAAAMSVLAKWA</sequence>
<accession>A0A081CMU9</accession>
<dbReference type="GO" id="GO:0005886">
    <property type="term" value="C:plasma membrane"/>
    <property type="evidence" value="ECO:0007669"/>
    <property type="project" value="TreeGrafter"/>
</dbReference>
<dbReference type="OrthoDB" id="448280at2759"/>
<dbReference type="GO" id="GO:0005385">
    <property type="term" value="F:zinc ion transmembrane transporter activity"/>
    <property type="evidence" value="ECO:0007669"/>
    <property type="project" value="TreeGrafter"/>
</dbReference>
<organism evidence="5 6">
    <name type="scientific">Pseudozyma antarctica</name>
    <name type="common">Yeast</name>
    <name type="synonym">Candida antarctica</name>
    <dbReference type="NCBI Taxonomy" id="84753"/>
    <lineage>
        <taxon>Eukaryota</taxon>
        <taxon>Fungi</taxon>
        <taxon>Dikarya</taxon>
        <taxon>Basidiomycota</taxon>
        <taxon>Ustilaginomycotina</taxon>
        <taxon>Ustilaginomycetes</taxon>
        <taxon>Ustilaginales</taxon>
        <taxon>Ustilaginaceae</taxon>
        <taxon>Moesziomyces</taxon>
    </lineage>
</organism>
<evidence type="ECO:0000313" key="5">
    <source>
        <dbReference type="EMBL" id="GAK67995.1"/>
    </source>
</evidence>
<dbReference type="PANTHER" id="PTHR11040">
    <property type="entry name" value="ZINC/IRON TRANSPORTER"/>
    <property type="match status" value="1"/>
</dbReference>
<proteinExistence type="predicted"/>
<evidence type="ECO:0000256" key="4">
    <source>
        <dbReference type="ARBA" id="ARBA00023136"/>
    </source>
</evidence>
<evidence type="ECO:0000256" key="3">
    <source>
        <dbReference type="ARBA" id="ARBA00022989"/>
    </source>
</evidence>
<dbReference type="EMBL" id="DF830098">
    <property type="protein sequence ID" value="GAK67995.1"/>
    <property type="molecule type" value="Genomic_DNA"/>
</dbReference>
<keyword evidence="6" id="KW-1185">Reference proteome</keyword>
<dbReference type="RefSeq" id="XP_014653790.1">
    <property type="nucleotide sequence ID" value="XM_014798304.1"/>
</dbReference>
<evidence type="ECO:0000313" key="6">
    <source>
        <dbReference type="Proteomes" id="UP000053758"/>
    </source>
</evidence>